<dbReference type="HAMAP" id="MF_00191">
    <property type="entry name" value="IspH"/>
    <property type="match status" value="1"/>
</dbReference>
<dbReference type="UniPathway" id="UPA00059">
    <property type="reaction ID" value="UER00105"/>
</dbReference>
<dbReference type="GO" id="GO:0051539">
    <property type="term" value="F:4 iron, 4 sulfur cluster binding"/>
    <property type="evidence" value="ECO:0007669"/>
    <property type="project" value="UniProtKB-UniRule"/>
</dbReference>
<evidence type="ECO:0000313" key="6">
    <source>
        <dbReference type="EMBL" id="ACZ10925.1"/>
    </source>
</evidence>
<comment type="pathway">
    <text evidence="5">Isoprenoid biosynthesis; dimethylallyl diphosphate biosynthesis; dimethylallyl diphosphate from (2E)-4-hydroxy-3-methylbutenyl diphosphate: step 1/1.</text>
</comment>
<dbReference type="EC" id="1.17.7.4" evidence="5"/>
<feature type="binding site" evidence="5">
    <location>
        <position position="231"/>
    </location>
    <ligand>
        <name>dimethylallyl diphosphate</name>
        <dbReference type="ChEBI" id="CHEBI:57623"/>
    </ligand>
</feature>
<feature type="binding site" evidence="5">
    <location>
        <position position="45"/>
    </location>
    <ligand>
        <name>isopentenyl diphosphate</name>
        <dbReference type="ChEBI" id="CHEBI:128769"/>
    </ligand>
</feature>
<reference evidence="6 7" key="2">
    <citation type="journal article" date="2010" name="Stand. Genomic Sci.">
        <title>Complete genome sequence of Sebaldella termitidis type strain (NCTC 11300).</title>
        <authorList>
            <person name="Harmon-Smith M."/>
            <person name="Celia L."/>
            <person name="Chertkov O."/>
            <person name="Lapidus A."/>
            <person name="Copeland A."/>
            <person name="Glavina Del Rio T."/>
            <person name="Nolan M."/>
            <person name="Lucas S."/>
            <person name="Tice H."/>
            <person name="Cheng J.F."/>
            <person name="Han C."/>
            <person name="Detter J.C."/>
            <person name="Bruce D."/>
            <person name="Goodwin L."/>
            <person name="Pitluck S."/>
            <person name="Pati A."/>
            <person name="Liolios K."/>
            <person name="Ivanova N."/>
            <person name="Mavromatis K."/>
            <person name="Mikhailova N."/>
            <person name="Chen A."/>
            <person name="Palaniappan K."/>
            <person name="Land M."/>
            <person name="Hauser L."/>
            <person name="Chang Y.J."/>
            <person name="Jeffries C.D."/>
            <person name="Brettin T."/>
            <person name="Goker M."/>
            <person name="Beck B."/>
            <person name="Bristow J."/>
            <person name="Eisen J.A."/>
            <person name="Markowitz V."/>
            <person name="Hugenholtz P."/>
            <person name="Kyrpides N.C."/>
            <person name="Klenk H.P."/>
            <person name="Chen F."/>
        </authorList>
    </citation>
    <scope>NUCLEOTIDE SEQUENCE [LARGE SCALE GENOMIC DNA]</scope>
    <source>
        <strain evidence="7">ATCC 33386 / NCTC 11300</strain>
    </source>
</reference>
<feature type="binding site" evidence="5">
    <location>
        <position position="231"/>
    </location>
    <ligand>
        <name>(2E)-4-hydroxy-3-methylbut-2-enyl diphosphate</name>
        <dbReference type="ChEBI" id="CHEBI:128753"/>
    </ligand>
</feature>
<feature type="binding site" evidence="5">
    <location>
        <position position="230"/>
    </location>
    <ligand>
        <name>isopentenyl diphosphate</name>
        <dbReference type="ChEBI" id="CHEBI:128769"/>
    </ligand>
</feature>
<feature type="binding site" evidence="5">
    <location>
        <position position="273"/>
    </location>
    <ligand>
        <name>isopentenyl diphosphate</name>
        <dbReference type="ChEBI" id="CHEBI:128769"/>
    </ligand>
</feature>
<feature type="binding site" evidence="5">
    <location>
        <position position="273"/>
    </location>
    <ligand>
        <name>(2E)-4-hydroxy-3-methylbut-2-enyl diphosphate</name>
        <dbReference type="ChEBI" id="CHEBI:128753"/>
    </ligand>
</feature>
<feature type="binding site" evidence="5">
    <location>
        <position position="229"/>
    </location>
    <ligand>
        <name>isopentenyl diphosphate</name>
        <dbReference type="ChEBI" id="CHEBI:128769"/>
    </ligand>
</feature>
<feature type="binding site" evidence="5">
    <location>
        <position position="84"/>
    </location>
    <ligand>
        <name>isopentenyl diphosphate</name>
        <dbReference type="ChEBI" id="CHEBI:128769"/>
    </ligand>
</feature>
<dbReference type="GO" id="GO:0051745">
    <property type="term" value="F:4-hydroxy-3-methylbut-2-enyl diphosphate reductase activity"/>
    <property type="evidence" value="ECO:0007669"/>
    <property type="project" value="UniProtKB-UniRule"/>
</dbReference>
<evidence type="ECO:0000313" key="7">
    <source>
        <dbReference type="Proteomes" id="UP000000845"/>
    </source>
</evidence>
<feature type="binding site" evidence="5">
    <location>
        <position position="273"/>
    </location>
    <ligand>
        <name>dimethylallyl diphosphate</name>
        <dbReference type="ChEBI" id="CHEBI:57623"/>
    </ligand>
</feature>
<name>D1AGH3_SEBTE</name>
<keyword evidence="4 5" id="KW-0411">Iron-sulfur</keyword>
<dbReference type="Pfam" id="PF02401">
    <property type="entry name" value="LYTB"/>
    <property type="match status" value="1"/>
</dbReference>
<dbReference type="EMBL" id="CP001739">
    <property type="protein sequence ID" value="ACZ10925.1"/>
    <property type="molecule type" value="Genomic_DNA"/>
</dbReference>
<keyword evidence="5" id="KW-0414">Isoprene biosynthesis</keyword>
<feature type="binding site" evidence="5">
    <location>
        <position position="16"/>
    </location>
    <ligand>
        <name>[4Fe-4S] cluster</name>
        <dbReference type="ChEBI" id="CHEBI:49883"/>
    </ligand>
</feature>
<gene>
    <name evidence="5" type="primary">ispH</name>
    <name evidence="6" type="ordered locus">Sterm_4093</name>
</gene>
<keyword evidence="3 5" id="KW-0408">Iron</keyword>
<dbReference type="Gene3D" id="3.40.50.11270">
    <property type="match status" value="1"/>
</dbReference>
<keyword evidence="2 5" id="KW-0479">Metal-binding</keyword>
<feature type="binding site" evidence="5">
    <location>
        <position position="84"/>
    </location>
    <ligand>
        <name>dimethylallyl diphosphate</name>
        <dbReference type="ChEBI" id="CHEBI:57623"/>
    </ligand>
</feature>
<dbReference type="eggNOG" id="COG0761">
    <property type="taxonomic scope" value="Bacteria"/>
</dbReference>
<dbReference type="Proteomes" id="UP000000845">
    <property type="component" value="Chromosome"/>
</dbReference>
<keyword evidence="1 5" id="KW-0004">4Fe-4S</keyword>
<comment type="similarity">
    <text evidence="5">Belongs to the IspH family.</text>
</comment>
<feature type="binding site" evidence="5">
    <location>
        <position position="231"/>
    </location>
    <ligand>
        <name>isopentenyl diphosphate</name>
        <dbReference type="ChEBI" id="CHEBI:128769"/>
    </ligand>
</feature>
<dbReference type="PANTHER" id="PTHR30426:SF0">
    <property type="entry name" value="4-HYDROXY-3-METHYLBUT-2-ENYL DIPHOSPHATE REDUCTASE"/>
    <property type="match status" value="1"/>
</dbReference>
<evidence type="ECO:0000256" key="3">
    <source>
        <dbReference type="ARBA" id="ARBA00023004"/>
    </source>
</evidence>
<evidence type="ECO:0000256" key="5">
    <source>
        <dbReference type="HAMAP-Rule" id="MF_00191"/>
    </source>
</evidence>
<feature type="binding site" evidence="5">
    <location>
        <position position="106"/>
    </location>
    <ligand>
        <name>[4Fe-4S] cluster</name>
        <dbReference type="ChEBI" id="CHEBI:49883"/>
    </ligand>
</feature>
<evidence type="ECO:0000256" key="1">
    <source>
        <dbReference type="ARBA" id="ARBA00022485"/>
    </source>
</evidence>
<feature type="binding site" evidence="5">
    <location>
        <position position="45"/>
    </location>
    <ligand>
        <name>dimethylallyl diphosphate</name>
        <dbReference type="ChEBI" id="CHEBI:57623"/>
    </ligand>
</feature>
<feature type="binding site" evidence="5">
    <location>
        <position position="201"/>
    </location>
    <ligand>
        <name>[4Fe-4S] cluster</name>
        <dbReference type="ChEBI" id="CHEBI:49883"/>
    </ligand>
</feature>
<dbReference type="GO" id="GO:0046872">
    <property type="term" value="F:metal ion binding"/>
    <property type="evidence" value="ECO:0007669"/>
    <property type="project" value="UniProtKB-KW"/>
</dbReference>
<proteinExistence type="inferred from homology"/>
<feature type="binding site" evidence="5">
    <location>
        <position position="134"/>
    </location>
    <ligand>
        <name>isopentenyl diphosphate</name>
        <dbReference type="ChEBI" id="CHEBI:128769"/>
    </ligand>
</feature>
<organism evidence="6 7">
    <name type="scientific">Sebaldella termitidis (strain ATCC 33386 / NCTC 11300)</name>
    <dbReference type="NCBI Taxonomy" id="526218"/>
    <lineage>
        <taxon>Bacteria</taxon>
        <taxon>Fusobacteriati</taxon>
        <taxon>Fusobacteriota</taxon>
        <taxon>Fusobacteriia</taxon>
        <taxon>Fusobacteriales</taxon>
        <taxon>Leptotrichiaceae</taxon>
        <taxon>Sebaldella</taxon>
    </lineage>
</organism>
<evidence type="ECO:0000256" key="4">
    <source>
        <dbReference type="ARBA" id="ARBA00023014"/>
    </source>
</evidence>
<dbReference type="CDD" id="cd13944">
    <property type="entry name" value="lytB_ispH"/>
    <property type="match status" value="1"/>
</dbReference>
<feature type="binding site" evidence="5">
    <location>
        <position position="134"/>
    </location>
    <ligand>
        <name>dimethylallyl diphosphate</name>
        <dbReference type="ChEBI" id="CHEBI:57623"/>
    </ligand>
</feature>
<dbReference type="InterPro" id="IPR003451">
    <property type="entry name" value="LytB/IspH"/>
</dbReference>
<dbReference type="GO" id="GO:0016114">
    <property type="term" value="P:terpenoid biosynthetic process"/>
    <property type="evidence" value="ECO:0007669"/>
    <property type="project" value="UniProtKB-UniRule"/>
</dbReference>
<feature type="binding site" evidence="5">
    <location>
        <position position="230"/>
    </location>
    <ligand>
        <name>dimethylallyl diphosphate</name>
        <dbReference type="ChEBI" id="CHEBI:57623"/>
    </ligand>
</feature>
<evidence type="ECO:0000256" key="2">
    <source>
        <dbReference type="ARBA" id="ARBA00022723"/>
    </source>
</evidence>
<comment type="catalytic activity">
    <reaction evidence="5">
        <text>dimethylallyl diphosphate + 2 oxidized [2Fe-2S]-[ferredoxin] + H2O = (2E)-4-hydroxy-3-methylbut-2-enyl diphosphate + 2 reduced [2Fe-2S]-[ferredoxin] + 2 H(+)</text>
        <dbReference type="Rhea" id="RHEA:24825"/>
        <dbReference type="Rhea" id="RHEA-COMP:10000"/>
        <dbReference type="Rhea" id="RHEA-COMP:10001"/>
        <dbReference type="ChEBI" id="CHEBI:15377"/>
        <dbReference type="ChEBI" id="CHEBI:15378"/>
        <dbReference type="ChEBI" id="CHEBI:33737"/>
        <dbReference type="ChEBI" id="CHEBI:33738"/>
        <dbReference type="ChEBI" id="CHEBI:57623"/>
        <dbReference type="ChEBI" id="CHEBI:128753"/>
        <dbReference type="EC" id="1.17.7.4"/>
    </reaction>
</comment>
<feature type="binding site" evidence="5">
    <location>
        <position position="134"/>
    </location>
    <ligand>
        <name>(2E)-4-hydroxy-3-methylbut-2-enyl diphosphate</name>
        <dbReference type="ChEBI" id="CHEBI:128753"/>
    </ligand>
</feature>
<dbReference type="STRING" id="526218.Sterm_4093"/>
<comment type="catalytic activity">
    <reaction evidence="5">
        <text>isopentenyl diphosphate + 2 oxidized [2Fe-2S]-[ferredoxin] + H2O = (2E)-4-hydroxy-3-methylbut-2-enyl diphosphate + 2 reduced [2Fe-2S]-[ferredoxin] + 2 H(+)</text>
        <dbReference type="Rhea" id="RHEA:24488"/>
        <dbReference type="Rhea" id="RHEA-COMP:10000"/>
        <dbReference type="Rhea" id="RHEA-COMP:10001"/>
        <dbReference type="ChEBI" id="CHEBI:15377"/>
        <dbReference type="ChEBI" id="CHEBI:15378"/>
        <dbReference type="ChEBI" id="CHEBI:33737"/>
        <dbReference type="ChEBI" id="CHEBI:33738"/>
        <dbReference type="ChEBI" id="CHEBI:128753"/>
        <dbReference type="ChEBI" id="CHEBI:128769"/>
        <dbReference type="EC" id="1.17.7.4"/>
    </reaction>
</comment>
<comment type="function">
    <text evidence="5">Catalyzes the conversion of 1-hydroxy-2-methyl-2-(E)-butenyl 4-diphosphate (HMBPP) into a mixture of isopentenyl diphosphate (IPP) and dimethylallyl diphosphate (DMAPP). Acts in the terminal step of the DOXP/MEP pathway for isoprenoid precursor biosynthesis.</text>
</comment>
<reference evidence="7" key="1">
    <citation type="submission" date="2009-09" db="EMBL/GenBank/DDBJ databases">
        <title>The complete chromosome of Sebaldella termitidis ATCC 33386.</title>
        <authorList>
            <consortium name="US DOE Joint Genome Institute (JGI-PGF)"/>
            <person name="Lucas S."/>
            <person name="Copeland A."/>
            <person name="Lapidus A."/>
            <person name="Glavina del Rio T."/>
            <person name="Dalin E."/>
            <person name="Tice H."/>
            <person name="Bruce D."/>
            <person name="Goodwin L."/>
            <person name="Pitluck S."/>
            <person name="Kyrpides N."/>
            <person name="Mavromatis K."/>
            <person name="Ivanova N."/>
            <person name="Mikhailova N."/>
            <person name="Sims D."/>
            <person name="Meincke L."/>
            <person name="Brettin T."/>
            <person name="Detter J.C."/>
            <person name="Han C."/>
            <person name="Larimer F."/>
            <person name="Land M."/>
            <person name="Hauser L."/>
            <person name="Markowitz V."/>
            <person name="Cheng J.F."/>
            <person name="Hugenholtz P."/>
            <person name="Woyke T."/>
            <person name="Wu D."/>
            <person name="Eisen J.A."/>
        </authorList>
    </citation>
    <scope>NUCLEOTIDE SEQUENCE [LARGE SCALE GENOMIC DNA]</scope>
    <source>
        <strain evidence="7">ATCC 33386 / NCTC 11300</strain>
    </source>
</reference>
<dbReference type="AlphaFoldDB" id="D1AGH3"/>
<comment type="pathway">
    <text evidence="5">Isoprenoid biosynthesis; isopentenyl diphosphate biosynthesis via DXP pathway; isopentenyl diphosphate from 1-deoxy-D-xylulose 5-phosphate: step 6/6.</text>
</comment>
<keyword evidence="7" id="KW-1185">Reference proteome</keyword>
<dbReference type="KEGG" id="str:Sterm_4093"/>
<dbReference type="GO" id="GO:0019288">
    <property type="term" value="P:isopentenyl diphosphate biosynthetic process, methylerythritol 4-phosphate pathway"/>
    <property type="evidence" value="ECO:0007669"/>
    <property type="project" value="UniProtKB-UniRule"/>
</dbReference>
<dbReference type="PANTHER" id="PTHR30426">
    <property type="entry name" value="4-HYDROXY-3-METHYLBUT-2-ENYL DIPHOSPHATE REDUCTASE"/>
    <property type="match status" value="1"/>
</dbReference>
<feature type="binding site" evidence="5">
    <location>
        <position position="45"/>
    </location>
    <ligand>
        <name>(2E)-4-hydroxy-3-methylbut-2-enyl diphosphate</name>
        <dbReference type="ChEBI" id="CHEBI:128753"/>
    </ligand>
</feature>
<dbReference type="NCBIfam" id="TIGR00216">
    <property type="entry name" value="ispH_lytB"/>
    <property type="match status" value="1"/>
</dbReference>
<sequence length="291" mass="33310">MKLNIEIIRAEHMGFCFGVREAVDEVHRYVDMNRGQIYVLGMLVHNEFVIEKLLKKGVIFVSEEDVLNNNTPLKSGDIVIIRAHGTTQNVQKKLLEIGVKLIDMACIYVKSARDQVVIWEQRGYKSVFIGDKDHPEVKGITSYGIKPLIFGSLDELKQAELDINEKWVFLFQTTYNRFIFQEINDYIINRFINYKVVKTICGATHQRQSAIEKLAQEVDAVFIIGSEQSSNTKKLYQISKNLNEKSYLIENNDDIKKHMLDGVRKLGVSAGASTPEELIAIIENKIKELED</sequence>
<dbReference type="GO" id="GO:0050992">
    <property type="term" value="P:dimethylallyl diphosphate biosynthetic process"/>
    <property type="evidence" value="ECO:0007669"/>
    <property type="project" value="UniProtKB-UniRule"/>
</dbReference>
<feature type="binding site" evidence="5">
    <location>
        <position position="229"/>
    </location>
    <ligand>
        <name>(2E)-4-hydroxy-3-methylbut-2-enyl diphosphate</name>
        <dbReference type="ChEBI" id="CHEBI:128753"/>
    </ligand>
</feature>
<protein>
    <recommendedName>
        <fullName evidence="5">4-hydroxy-3-methylbut-2-enyl diphosphate reductase</fullName>
        <shortName evidence="5">HMBPP reductase</shortName>
        <ecNumber evidence="5">1.17.7.4</ecNumber>
    </recommendedName>
</protein>
<feature type="binding site" evidence="5">
    <location>
        <position position="173"/>
    </location>
    <ligand>
        <name>(2E)-4-hydroxy-3-methylbut-2-enyl diphosphate</name>
        <dbReference type="ChEBI" id="CHEBI:128753"/>
    </ligand>
</feature>
<feature type="binding site" evidence="5">
    <location>
        <position position="84"/>
    </location>
    <ligand>
        <name>(2E)-4-hydroxy-3-methylbut-2-enyl diphosphate</name>
        <dbReference type="ChEBI" id="CHEBI:128753"/>
    </ligand>
</feature>
<comment type="cofactor">
    <cofactor evidence="5">
        <name>[4Fe-4S] cluster</name>
        <dbReference type="ChEBI" id="CHEBI:49883"/>
    </cofactor>
    <text evidence="5">Binds 1 [4Fe-4S] cluster per subunit.</text>
</comment>
<dbReference type="Gene3D" id="3.40.1010.20">
    <property type="entry name" value="4-hydroxy-3-methylbut-2-enyl diphosphate reductase, catalytic domain"/>
    <property type="match status" value="2"/>
</dbReference>
<feature type="binding site" evidence="5">
    <location>
        <position position="229"/>
    </location>
    <ligand>
        <name>dimethylallyl diphosphate</name>
        <dbReference type="ChEBI" id="CHEBI:57623"/>
    </ligand>
</feature>
<dbReference type="UniPathway" id="UPA00056">
    <property type="reaction ID" value="UER00097"/>
</dbReference>
<accession>D1AGH3</accession>
<feature type="binding site" evidence="5">
    <location>
        <position position="230"/>
    </location>
    <ligand>
        <name>(2E)-4-hydroxy-3-methylbut-2-enyl diphosphate</name>
        <dbReference type="ChEBI" id="CHEBI:128753"/>
    </ligand>
</feature>
<dbReference type="RefSeq" id="WP_012863500.1">
    <property type="nucleotide sequence ID" value="NC_013517.1"/>
</dbReference>
<dbReference type="HOGENOM" id="CLU_027486_0_1_0"/>
<feature type="active site" description="Proton donor" evidence="5">
    <location>
        <position position="136"/>
    </location>
</feature>
<keyword evidence="5 6" id="KW-0560">Oxidoreductase</keyword>